<name>A0A5B6V8P1_9ROSI</name>
<evidence type="ECO:0000313" key="1">
    <source>
        <dbReference type="EMBL" id="KAA3465505.1"/>
    </source>
</evidence>
<reference evidence="2" key="1">
    <citation type="journal article" date="2019" name="Plant Biotechnol. J.">
        <title>Genome sequencing of the Australian wild diploid species Gossypium australe highlights disease resistance and delayed gland morphogenesis.</title>
        <authorList>
            <person name="Cai Y."/>
            <person name="Cai X."/>
            <person name="Wang Q."/>
            <person name="Wang P."/>
            <person name="Zhang Y."/>
            <person name="Cai C."/>
            <person name="Xu Y."/>
            <person name="Wang K."/>
            <person name="Zhou Z."/>
            <person name="Wang C."/>
            <person name="Geng S."/>
            <person name="Li B."/>
            <person name="Dong Q."/>
            <person name="Hou Y."/>
            <person name="Wang H."/>
            <person name="Ai P."/>
            <person name="Liu Z."/>
            <person name="Yi F."/>
            <person name="Sun M."/>
            <person name="An G."/>
            <person name="Cheng J."/>
            <person name="Zhang Y."/>
            <person name="Shi Q."/>
            <person name="Xie Y."/>
            <person name="Shi X."/>
            <person name="Chang Y."/>
            <person name="Huang F."/>
            <person name="Chen Y."/>
            <person name="Hong S."/>
            <person name="Mi L."/>
            <person name="Sun Q."/>
            <person name="Zhang L."/>
            <person name="Zhou B."/>
            <person name="Peng R."/>
            <person name="Zhang X."/>
            <person name="Liu F."/>
        </authorList>
    </citation>
    <scope>NUCLEOTIDE SEQUENCE [LARGE SCALE GENOMIC DNA]</scope>
    <source>
        <strain evidence="2">cv. PA1801</strain>
    </source>
</reference>
<proteinExistence type="predicted"/>
<evidence type="ECO:0000313" key="2">
    <source>
        <dbReference type="Proteomes" id="UP000325315"/>
    </source>
</evidence>
<protein>
    <submittedName>
        <fullName evidence="1">Uncharacterized protein</fullName>
    </submittedName>
</protein>
<organism evidence="1 2">
    <name type="scientific">Gossypium australe</name>
    <dbReference type="NCBI Taxonomy" id="47621"/>
    <lineage>
        <taxon>Eukaryota</taxon>
        <taxon>Viridiplantae</taxon>
        <taxon>Streptophyta</taxon>
        <taxon>Embryophyta</taxon>
        <taxon>Tracheophyta</taxon>
        <taxon>Spermatophyta</taxon>
        <taxon>Magnoliopsida</taxon>
        <taxon>eudicotyledons</taxon>
        <taxon>Gunneridae</taxon>
        <taxon>Pentapetalae</taxon>
        <taxon>rosids</taxon>
        <taxon>malvids</taxon>
        <taxon>Malvales</taxon>
        <taxon>Malvaceae</taxon>
        <taxon>Malvoideae</taxon>
        <taxon>Gossypium</taxon>
    </lineage>
</organism>
<accession>A0A5B6V8P1</accession>
<sequence>MQGLQSKKTHTSWFACVILAKEMLKFNDNQRSLFKSCQLGEVDILGSFPITMPQKKFIVVDVDYFTK</sequence>
<gene>
    <name evidence="1" type="ORF">EPI10_000664</name>
</gene>
<dbReference type="Proteomes" id="UP000325315">
    <property type="component" value="Unassembled WGS sequence"/>
</dbReference>
<comment type="caution">
    <text evidence="1">The sequence shown here is derived from an EMBL/GenBank/DDBJ whole genome shotgun (WGS) entry which is preliminary data.</text>
</comment>
<dbReference type="EMBL" id="SMMG02000007">
    <property type="protein sequence ID" value="KAA3465505.1"/>
    <property type="molecule type" value="Genomic_DNA"/>
</dbReference>
<keyword evidence="2" id="KW-1185">Reference proteome</keyword>
<dbReference type="AlphaFoldDB" id="A0A5B6V8P1"/>